<keyword evidence="4" id="KW-1185">Reference proteome</keyword>
<sequence length="137" mass="15068">MESSSSMEGAELMTEDERIDGEKLPSGLLGVCTGTRYTRNRSEATHYDRVQLPGLSYRSHNLNPYYRAAAQVRPPTMFQDVGSLCQPQAGQGLAAEIGTKIYVSNLDYGVSNKDIKFFGDAQVCPDFGSFEFNQVVA</sequence>
<dbReference type="EMBL" id="MTKT01005034">
    <property type="protein sequence ID" value="OWM68320.1"/>
    <property type="molecule type" value="Genomic_DNA"/>
</dbReference>
<protein>
    <recommendedName>
        <fullName evidence="5">RRM domain-containing protein</fullName>
    </recommendedName>
</protein>
<evidence type="ECO:0008006" key="5">
    <source>
        <dbReference type="Google" id="ProtNLM"/>
    </source>
</evidence>
<organism evidence="1 3">
    <name type="scientific">Punica granatum</name>
    <name type="common">Pomegranate</name>
    <dbReference type="NCBI Taxonomy" id="22663"/>
    <lineage>
        <taxon>Eukaryota</taxon>
        <taxon>Viridiplantae</taxon>
        <taxon>Streptophyta</taxon>
        <taxon>Embryophyta</taxon>
        <taxon>Tracheophyta</taxon>
        <taxon>Spermatophyta</taxon>
        <taxon>Magnoliopsida</taxon>
        <taxon>eudicotyledons</taxon>
        <taxon>Gunneridae</taxon>
        <taxon>Pentapetalae</taxon>
        <taxon>rosids</taxon>
        <taxon>malvids</taxon>
        <taxon>Myrtales</taxon>
        <taxon>Lythraceae</taxon>
        <taxon>Punica</taxon>
    </lineage>
</organism>
<reference evidence="1" key="2">
    <citation type="submission" date="2017-06" db="EMBL/GenBank/DDBJ databases">
        <title>The pomegranate genome and the genomics of punicalagin biosynthesis.</title>
        <authorList>
            <person name="Xu C."/>
        </authorList>
    </citation>
    <scope>NUCLEOTIDE SEQUENCE [LARGE SCALE GENOMIC DNA]</scope>
    <source>
        <tissue evidence="1">Fresh leaf</tissue>
    </source>
</reference>
<reference evidence="2 4" key="3">
    <citation type="submission" date="2017-11" db="EMBL/GenBank/DDBJ databases">
        <title>De-novo sequencing of pomegranate (Punica granatum L.) genome.</title>
        <authorList>
            <person name="Akparov Z."/>
            <person name="Amiraslanov A."/>
            <person name="Hajiyeva S."/>
            <person name="Abbasov M."/>
            <person name="Kaur K."/>
            <person name="Hamwieh A."/>
            <person name="Solovyev V."/>
            <person name="Salamov A."/>
            <person name="Braich B."/>
            <person name="Kosarev P."/>
            <person name="Mahmoud A."/>
            <person name="Hajiyev E."/>
            <person name="Babayeva S."/>
            <person name="Izzatullayeva V."/>
            <person name="Mammadov A."/>
            <person name="Mammadov A."/>
            <person name="Sharifova S."/>
            <person name="Ojaghi J."/>
            <person name="Eynullazada K."/>
            <person name="Bayramov B."/>
            <person name="Abdulazimova A."/>
            <person name="Shahmuradov I."/>
        </authorList>
    </citation>
    <scope>NUCLEOTIDE SEQUENCE [LARGE SCALE GENOMIC DNA]</scope>
    <source>
        <strain evidence="2">AG2017</strain>
        <strain evidence="4">cv. AG2017</strain>
        <tissue evidence="2">Leaf</tissue>
    </source>
</reference>
<dbReference type="EMBL" id="PGOL01001537">
    <property type="protein sequence ID" value="PKI57021.1"/>
    <property type="molecule type" value="Genomic_DNA"/>
</dbReference>
<evidence type="ECO:0000313" key="4">
    <source>
        <dbReference type="Proteomes" id="UP000233551"/>
    </source>
</evidence>
<dbReference type="AlphaFoldDB" id="A0A218W7M4"/>
<accession>A0A218W7M4</accession>
<gene>
    <name evidence="1" type="ORF">CDL15_Pgr004802</name>
    <name evidence="2" type="ORF">CRG98_022525</name>
</gene>
<name>A0A218W7M4_PUNGR</name>
<comment type="caution">
    <text evidence="1">The sequence shown here is derived from an EMBL/GenBank/DDBJ whole genome shotgun (WGS) entry which is preliminary data.</text>
</comment>
<reference evidence="3" key="1">
    <citation type="journal article" date="2017" name="Plant J.">
        <title>The pomegranate (Punica granatum L.) genome and the genomics of punicalagin biosynthesis.</title>
        <authorList>
            <person name="Qin G."/>
            <person name="Xu C."/>
            <person name="Ming R."/>
            <person name="Tang H."/>
            <person name="Guyot R."/>
            <person name="Kramer E.M."/>
            <person name="Hu Y."/>
            <person name="Yi X."/>
            <person name="Qi Y."/>
            <person name="Xu X."/>
            <person name="Gao Z."/>
            <person name="Pan H."/>
            <person name="Jian J."/>
            <person name="Tian Y."/>
            <person name="Yue Z."/>
            <person name="Xu Y."/>
        </authorList>
    </citation>
    <scope>NUCLEOTIDE SEQUENCE [LARGE SCALE GENOMIC DNA]</scope>
    <source>
        <strain evidence="3">cv. Dabenzi</strain>
    </source>
</reference>
<evidence type="ECO:0000313" key="3">
    <source>
        <dbReference type="Proteomes" id="UP000197138"/>
    </source>
</evidence>
<dbReference type="Proteomes" id="UP000233551">
    <property type="component" value="Unassembled WGS sequence"/>
</dbReference>
<proteinExistence type="predicted"/>
<evidence type="ECO:0000313" key="1">
    <source>
        <dbReference type="EMBL" id="OWM68320.1"/>
    </source>
</evidence>
<evidence type="ECO:0000313" key="2">
    <source>
        <dbReference type="EMBL" id="PKI57021.1"/>
    </source>
</evidence>
<dbReference type="Proteomes" id="UP000197138">
    <property type="component" value="Unassembled WGS sequence"/>
</dbReference>